<dbReference type="HOGENOM" id="CLU_2924339_0_0_1"/>
<reference evidence="2 3" key="1">
    <citation type="journal article" date="2011" name="Nat. Biotechnol.">
        <title>Comparative genomic analysis of the thermophilic biomass-degrading fungi Myceliophthora thermophila and Thielavia terrestris.</title>
        <authorList>
            <person name="Berka R.M."/>
            <person name="Grigoriev I.V."/>
            <person name="Otillar R."/>
            <person name="Salamov A."/>
            <person name="Grimwood J."/>
            <person name="Reid I."/>
            <person name="Ishmael N."/>
            <person name="John T."/>
            <person name="Darmond C."/>
            <person name="Moisan M.-C."/>
            <person name="Henrissat B."/>
            <person name="Coutinho P.M."/>
            <person name="Lombard V."/>
            <person name="Natvig D.O."/>
            <person name="Lindquist E."/>
            <person name="Schmutz J."/>
            <person name="Lucas S."/>
            <person name="Harris P."/>
            <person name="Powlowski J."/>
            <person name="Bellemare A."/>
            <person name="Taylor D."/>
            <person name="Butler G."/>
            <person name="de Vries R.P."/>
            <person name="Allijn I.E."/>
            <person name="van den Brink J."/>
            <person name="Ushinsky S."/>
            <person name="Storms R."/>
            <person name="Powell A.J."/>
            <person name="Paulsen I.T."/>
            <person name="Elbourne L.D.H."/>
            <person name="Baker S.E."/>
            <person name="Magnuson J."/>
            <person name="LaBoissiere S."/>
            <person name="Clutterbuck A.J."/>
            <person name="Martinez D."/>
            <person name="Wogulis M."/>
            <person name="de Leon A.L."/>
            <person name="Rey M.W."/>
            <person name="Tsang A."/>
        </authorList>
    </citation>
    <scope>NUCLEOTIDE SEQUENCE [LARGE SCALE GENOMIC DNA]</scope>
    <source>
        <strain evidence="3">ATCC 42464 / BCRC 31852 / DSM 1799</strain>
    </source>
</reference>
<feature type="region of interest" description="Disordered" evidence="1">
    <location>
        <begin position="39"/>
        <end position="61"/>
    </location>
</feature>
<dbReference type="GeneID" id="11514136"/>
<evidence type="ECO:0000313" key="2">
    <source>
        <dbReference type="EMBL" id="AEO60832.1"/>
    </source>
</evidence>
<gene>
    <name evidence="2" type="ORF">MYCTH_2310474</name>
</gene>
<dbReference type="VEuPathDB" id="FungiDB:MYCTH_2310474"/>
<proteinExistence type="predicted"/>
<dbReference type="RefSeq" id="XP_003666077.1">
    <property type="nucleotide sequence ID" value="XM_003666029.1"/>
</dbReference>
<dbReference type="EMBL" id="CP003007">
    <property type="protein sequence ID" value="AEO60832.1"/>
    <property type="molecule type" value="Genomic_DNA"/>
</dbReference>
<keyword evidence="3" id="KW-1185">Reference proteome</keyword>
<dbReference type="KEGG" id="mtm:MYCTH_2310474"/>
<dbReference type="AlphaFoldDB" id="G2QLK2"/>
<accession>G2QLK2</accession>
<evidence type="ECO:0000313" key="3">
    <source>
        <dbReference type="Proteomes" id="UP000007322"/>
    </source>
</evidence>
<evidence type="ECO:0000256" key="1">
    <source>
        <dbReference type="SAM" id="MobiDB-lite"/>
    </source>
</evidence>
<protein>
    <submittedName>
        <fullName evidence="2">Uncharacterized protein</fullName>
    </submittedName>
</protein>
<sequence length="61" mass="6386">MSPTSSLVYSLLVPKPQPPPYNRLAKLTMTVEVETVALQPDKATPAPPSVGAGEGGRVKRG</sequence>
<organism evidence="2 3">
    <name type="scientific">Thermothelomyces thermophilus (strain ATCC 42464 / BCRC 31852 / DSM 1799)</name>
    <name type="common">Sporotrichum thermophile</name>
    <dbReference type="NCBI Taxonomy" id="573729"/>
    <lineage>
        <taxon>Eukaryota</taxon>
        <taxon>Fungi</taxon>
        <taxon>Dikarya</taxon>
        <taxon>Ascomycota</taxon>
        <taxon>Pezizomycotina</taxon>
        <taxon>Sordariomycetes</taxon>
        <taxon>Sordariomycetidae</taxon>
        <taxon>Sordariales</taxon>
        <taxon>Chaetomiaceae</taxon>
        <taxon>Thermothelomyces</taxon>
    </lineage>
</organism>
<dbReference type="InParanoid" id="G2QLK2"/>
<dbReference type="OrthoDB" id="4587230at2759"/>
<name>G2QLK2_THET4</name>
<dbReference type="Proteomes" id="UP000007322">
    <property type="component" value="Chromosome 6"/>
</dbReference>